<organism evidence="2 3">
    <name type="scientific">Paraphoma chrysanthemicola</name>
    <dbReference type="NCBI Taxonomy" id="798071"/>
    <lineage>
        <taxon>Eukaryota</taxon>
        <taxon>Fungi</taxon>
        <taxon>Dikarya</taxon>
        <taxon>Ascomycota</taxon>
        <taxon>Pezizomycotina</taxon>
        <taxon>Dothideomycetes</taxon>
        <taxon>Pleosporomycetidae</taxon>
        <taxon>Pleosporales</taxon>
        <taxon>Pleosporineae</taxon>
        <taxon>Phaeosphaeriaceae</taxon>
        <taxon>Paraphoma</taxon>
    </lineage>
</organism>
<dbReference type="Proteomes" id="UP000813461">
    <property type="component" value="Unassembled WGS sequence"/>
</dbReference>
<keyword evidence="1" id="KW-1133">Transmembrane helix</keyword>
<protein>
    <submittedName>
        <fullName evidence="2">Uncharacterized protein</fullName>
    </submittedName>
</protein>
<keyword evidence="1" id="KW-0812">Transmembrane</keyword>
<feature type="transmembrane region" description="Helical" evidence="1">
    <location>
        <begin position="149"/>
        <end position="171"/>
    </location>
</feature>
<keyword evidence="1" id="KW-0472">Membrane</keyword>
<gene>
    <name evidence="2" type="ORF">FB567DRAFT_598008</name>
</gene>
<dbReference type="EMBL" id="JAGMVJ010000024">
    <property type="protein sequence ID" value="KAH7071611.1"/>
    <property type="molecule type" value="Genomic_DNA"/>
</dbReference>
<feature type="transmembrane region" description="Helical" evidence="1">
    <location>
        <begin position="178"/>
        <end position="198"/>
    </location>
</feature>
<evidence type="ECO:0000313" key="2">
    <source>
        <dbReference type="EMBL" id="KAH7071611.1"/>
    </source>
</evidence>
<evidence type="ECO:0000256" key="1">
    <source>
        <dbReference type="SAM" id="Phobius"/>
    </source>
</evidence>
<dbReference type="AlphaFoldDB" id="A0A8K0VTD8"/>
<comment type="caution">
    <text evidence="2">The sequence shown here is derived from an EMBL/GenBank/DDBJ whole genome shotgun (WGS) entry which is preliminary data.</text>
</comment>
<evidence type="ECO:0000313" key="3">
    <source>
        <dbReference type="Proteomes" id="UP000813461"/>
    </source>
</evidence>
<keyword evidence="3" id="KW-1185">Reference proteome</keyword>
<accession>A0A8K0VTD8</accession>
<name>A0A8K0VTD8_9PLEO</name>
<dbReference type="OrthoDB" id="10390851at2759"/>
<reference evidence="2" key="1">
    <citation type="journal article" date="2021" name="Nat. Commun.">
        <title>Genetic determinants of endophytism in the Arabidopsis root mycobiome.</title>
        <authorList>
            <person name="Mesny F."/>
            <person name="Miyauchi S."/>
            <person name="Thiergart T."/>
            <person name="Pickel B."/>
            <person name="Atanasova L."/>
            <person name="Karlsson M."/>
            <person name="Huettel B."/>
            <person name="Barry K.W."/>
            <person name="Haridas S."/>
            <person name="Chen C."/>
            <person name="Bauer D."/>
            <person name="Andreopoulos W."/>
            <person name="Pangilinan J."/>
            <person name="LaButti K."/>
            <person name="Riley R."/>
            <person name="Lipzen A."/>
            <person name="Clum A."/>
            <person name="Drula E."/>
            <person name="Henrissat B."/>
            <person name="Kohler A."/>
            <person name="Grigoriev I.V."/>
            <person name="Martin F.M."/>
            <person name="Hacquard S."/>
        </authorList>
    </citation>
    <scope>NUCLEOTIDE SEQUENCE</scope>
    <source>
        <strain evidence="2">MPI-SDFR-AT-0120</strain>
    </source>
</reference>
<sequence>MASTRIPASPTIIILVTELGNIQRMLQIQFIQEEVDSVFLQRLEKLMHEDYTARNEPLGNFYRAITMRRIAIGSVSIHGQPDFEAQTVAPYQVKQIVKDRMLTQFLRKPSAVALDTRSIQEYITAGQKVDREEDMQMWCLYYELDGVAASMWLMFALLLAILLGVALEIIIRDIELTLSVGTGLLVVLTTIHSAIMVGSTY</sequence>
<proteinExistence type="predicted"/>